<evidence type="ECO:0000313" key="14">
    <source>
        <dbReference type="EMBL" id="QCI60190.1"/>
    </source>
</evidence>
<keyword evidence="15" id="KW-1185">Reference proteome</keyword>
<dbReference type="PANTHER" id="PTHR43298">
    <property type="entry name" value="MULTIDRUG RESISTANCE PROTEIN NORM-RELATED"/>
    <property type="match status" value="1"/>
</dbReference>
<name>A0A4D7AWN4_9FIRM</name>
<dbReference type="Pfam" id="PF01554">
    <property type="entry name" value="MatE"/>
    <property type="match status" value="2"/>
</dbReference>
<feature type="transmembrane region" description="Helical" evidence="13">
    <location>
        <begin position="95"/>
        <end position="121"/>
    </location>
</feature>
<comment type="function">
    <text evidence="1">Multidrug efflux pump.</text>
</comment>
<evidence type="ECO:0000256" key="13">
    <source>
        <dbReference type="SAM" id="Phobius"/>
    </source>
</evidence>
<keyword evidence="6" id="KW-0050">Antiport</keyword>
<feature type="transmembrane region" description="Helical" evidence="13">
    <location>
        <begin position="363"/>
        <end position="384"/>
    </location>
</feature>
<sequence length="456" mass="48976">MQKVDLLEGSIVRSLTSLALPIMATSLIQMAYNMTDMIWIGRVSANAVAAVGAAGMYLWLANGLAMIPRLGGQVKVAHELGAQNIERAASYGQAAFHLGALLVVLFTTLCITLNGPLIAFFRLNTPSVIADARTYLVIVAAGFFFSFFNQIFTGMFTAMGGSVVVLRSTAIGLVGNIILDPLMIFGIGPFPQMGVAGAATATVLAQAIVTAMFLLAARREMTVFPQIHIFQASQWRAWAEILKIGLPVSIQSMFFSGLSMILARLVAGWGDAAIAAQKVGSQIESISYTTAEGFATAVNAFIAQNFGAGRMERIRKGYWTAIGMIVVWSGFTTLMLVVFPVPLFRIFIPDDHVLQTGVSYLRIMGYSQILMCLEITSSGAFQGLGRPMPPTLAGIIGNAARIPLAVFLSATVLGLDGVWWSISISSIAKGIVVFTWFVVILRRYTHRQAQGVDGLE</sequence>
<dbReference type="Proteomes" id="UP000298642">
    <property type="component" value="Chromosome"/>
</dbReference>
<keyword evidence="11 13" id="KW-0472">Membrane</keyword>
<evidence type="ECO:0000256" key="6">
    <source>
        <dbReference type="ARBA" id="ARBA00022449"/>
    </source>
</evidence>
<reference evidence="15" key="1">
    <citation type="submission" date="2018-12" db="EMBL/GenBank/DDBJ databases">
        <title>Dusodibacter welbiota gen. nov., sp. nov., isolated from human faeces and emended description of the Oscillibacter genus.</title>
        <authorList>
            <person name="Le Roy T."/>
            <person name="Van der Smissen P."/>
            <person name="Delzenne N."/>
            <person name="Muccioli G."/>
            <person name="Collet J.F."/>
            <person name="Cani P.D."/>
        </authorList>
    </citation>
    <scope>NUCLEOTIDE SEQUENCE [LARGE SCALE GENOMIC DNA]</scope>
    <source>
        <strain evidence="15">J115</strain>
    </source>
</reference>
<gene>
    <name evidence="14" type="ORF">EIO64_14015</name>
</gene>
<feature type="transmembrane region" description="Helical" evidence="13">
    <location>
        <begin position="391"/>
        <end position="412"/>
    </location>
</feature>
<dbReference type="EMBL" id="CP034413">
    <property type="protein sequence ID" value="QCI60190.1"/>
    <property type="molecule type" value="Genomic_DNA"/>
</dbReference>
<protein>
    <recommendedName>
        <fullName evidence="4">Probable multidrug resistance protein NorM</fullName>
    </recommendedName>
    <alternativeName>
        <fullName evidence="12">Multidrug-efflux transporter</fullName>
    </alternativeName>
</protein>
<feature type="transmembrane region" description="Helical" evidence="13">
    <location>
        <begin position="38"/>
        <end position="60"/>
    </location>
</feature>
<evidence type="ECO:0000256" key="12">
    <source>
        <dbReference type="ARBA" id="ARBA00031636"/>
    </source>
</evidence>
<keyword evidence="5" id="KW-0813">Transport</keyword>
<feature type="transmembrane region" description="Helical" evidence="13">
    <location>
        <begin position="318"/>
        <end position="343"/>
    </location>
</feature>
<keyword evidence="9 13" id="KW-1133">Transmembrane helix</keyword>
<keyword evidence="8 13" id="KW-0812">Transmembrane</keyword>
<comment type="similarity">
    <text evidence="3">Belongs to the multi antimicrobial extrusion (MATE) (TC 2.A.66.1) family.</text>
</comment>
<dbReference type="GO" id="GO:0042910">
    <property type="term" value="F:xenobiotic transmembrane transporter activity"/>
    <property type="evidence" value="ECO:0007669"/>
    <property type="project" value="InterPro"/>
</dbReference>
<accession>A0A4D7AWN4</accession>
<dbReference type="RefSeq" id="WP_119310657.1">
    <property type="nucleotide sequence ID" value="NZ_CP034413.3"/>
</dbReference>
<evidence type="ECO:0000256" key="3">
    <source>
        <dbReference type="ARBA" id="ARBA00010199"/>
    </source>
</evidence>
<evidence type="ECO:0000256" key="9">
    <source>
        <dbReference type="ARBA" id="ARBA00022989"/>
    </source>
</evidence>
<evidence type="ECO:0000313" key="15">
    <source>
        <dbReference type="Proteomes" id="UP000298642"/>
    </source>
</evidence>
<feature type="transmembrane region" description="Helical" evidence="13">
    <location>
        <begin position="193"/>
        <end position="217"/>
    </location>
</feature>
<evidence type="ECO:0000256" key="5">
    <source>
        <dbReference type="ARBA" id="ARBA00022448"/>
    </source>
</evidence>
<evidence type="ECO:0000256" key="2">
    <source>
        <dbReference type="ARBA" id="ARBA00004651"/>
    </source>
</evidence>
<feature type="transmembrane region" description="Helical" evidence="13">
    <location>
        <begin position="133"/>
        <end position="152"/>
    </location>
</feature>
<evidence type="ECO:0000256" key="1">
    <source>
        <dbReference type="ARBA" id="ARBA00003408"/>
    </source>
</evidence>
<dbReference type="AlphaFoldDB" id="A0A4D7AWN4"/>
<dbReference type="InterPro" id="IPR048279">
    <property type="entry name" value="MdtK-like"/>
</dbReference>
<feature type="transmembrane region" description="Helical" evidence="13">
    <location>
        <begin position="164"/>
        <end position="187"/>
    </location>
</feature>
<feature type="transmembrane region" description="Helical" evidence="13">
    <location>
        <begin position="12"/>
        <end position="32"/>
    </location>
</feature>
<dbReference type="GO" id="GO:0006811">
    <property type="term" value="P:monoatomic ion transport"/>
    <property type="evidence" value="ECO:0007669"/>
    <property type="project" value="UniProtKB-KW"/>
</dbReference>
<comment type="subcellular location">
    <subcellularLocation>
        <location evidence="2">Cell membrane</location>
        <topology evidence="2">Multi-pass membrane protein</topology>
    </subcellularLocation>
</comment>
<evidence type="ECO:0000256" key="10">
    <source>
        <dbReference type="ARBA" id="ARBA00023065"/>
    </source>
</evidence>
<keyword evidence="10" id="KW-0406">Ion transport</keyword>
<dbReference type="PIRSF" id="PIRSF006603">
    <property type="entry name" value="DinF"/>
    <property type="match status" value="1"/>
</dbReference>
<dbReference type="InterPro" id="IPR002528">
    <property type="entry name" value="MATE_fam"/>
</dbReference>
<feature type="transmembrane region" description="Helical" evidence="13">
    <location>
        <begin position="418"/>
        <end position="441"/>
    </location>
</feature>
<dbReference type="KEGG" id="obj:EIO64_14015"/>
<evidence type="ECO:0000256" key="8">
    <source>
        <dbReference type="ARBA" id="ARBA00022692"/>
    </source>
</evidence>
<keyword evidence="7" id="KW-1003">Cell membrane</keyword>
<evidence type="ECO:0000256" key="4">
    <source>
        <dbReference type="ARBA" id="ARBA00020268"/>
    </source>
</evidence>
<dbReference type="NCBIfam" id="TIGR00797">
    <property type="entry name" value="matE"/>
    <property type="match status" value="1"/>
</dbReference>
<evidence type="ECO:0000256" key="11">
    <source>
        <dbReference type="ARBA" id="ARBA00023136"/>
    </source>
</evidence>
<dbReference type="GO" id="GO:0015297">
    <property type="term" value="F:antiporter activity"/>
    <property type="evidence" value="ECO:0007669"/>
    <property type="project" value="UniProtKB-KW"/>
</dbReference>
<organism evidence="14 15">
    <name type="scientific">Dysosmobacter welbionis</name>
    <dbReference type="NCBI Taxonomy" id="2093857"/>
    <lineage>
        <taxon>Bacteria</taxon>
        <taxon>Bacillati</taxon>
        <taxon>Bacillota</taxon>
        <taxon>Clostridia</taxon>
        <taxon>Eubacteriales</taxon>
        <taxon>Oscillospiraceae</taxon>
        <taxon>Dysosmobacter</taxon>
    </lineage>
</organism>
<dbReference type="InterPro" id="IPR050222">
    <property type="entry name" value="MATE_MdtK"/>
</dbReference>
<proteinExistence type="inferred from homology"/>
<dbReference type="CDD" id="cd13140">
    <property type="entry name" value="MATE_like_1"/>
    <property type="match status" value="1"/>
</dbReference>
<dbReference type="PANTHER" id="PTHR43298:SF2">
    <property type="entry name" value="FMN_FAD EXPORTER YEEO-RELATED"/>
    <property type="match status" value="1"/>
</dbReference>
<dbReference type="GO" id="GO:0005886">
    <property type="term" value="C:plasma membrane"/>
    <property type="evidence" value="ECO:0007669"/>
    <property type="project" value="UniProtKB-SubCell"/>
</dbReference>
<evidence type="ECO:0000256" key="7">
    <source>
        <dbReference type="ARBA" id="ARBA00022475"/>
    </source>
</evidence>